<evidence type="ECO:0000313" key="2">
    <source>
        <dbReference type="Proteomes" id="UP000534186"/>
    </source>
</evidence>
<proteinExistence type="predicted"/>
<comment type="caution">
    <text evidence="1">The sequence shown here is derived from an EMBL/GenBank/DDBJ whole genome shotgun (WGS) entry which is preliminary data.</text>
</comment>
<dbReference type="EMBL" id="JACCCV010000001">
    <property type="protein sequence ID" value="NYF49834.1"/>
    <property type="molecule type" value="Genomic_DNA"/>
</dbReference>
<reference evidence="1 2" key="1">
    <citation type="submission" date="2020-07" db="EMBL/GenBank/DDBJ databases">
        <title>Genomic Encyclopedia of Type Strains, Phase IV (KMG-V): Genome sequencing to study the core and pangenomes of soil and plant-associated prokaryotes.</title>
        <authorList>
            <person name="Whitman W."/>
        </authorList>
    </citation>
    <scope>NUCLEOTIDE SEQUENCE [LARGE SCALE GENOMIC DNA]</scope>
    <source>
        <strain evidence="1 2">M8UP30</strain>
    </source>
</reference>
<protein>
    <submittedName>
        <fullName evidence="1">Uncharacterized protein</fullName>
    </submittedName>
</protein>
<evidence type="ECO:0000313" key="1">
    <source>
        <dbReference type="EMBL" id="NYF49834.1"/>
    </source>
</evidence>
<sequence length="75" mass="8296">MLRIAVGNDVSVRSLCAWLENDDQLGTLDSMADNNPLINSIAMAVGVEKETVIQCLRPSLMDCSGNPFLKRFQRL</sequence>
<organism evidence="1 2">
    <name type="scientific">Tunturiibacter lichenicola</name>
    <dbReference type="NCBI Taxonomy" id="2051959"/>
    <lineage>
        <taxon>Bacteria</taxon>
        <taxon>Pseudomonadati</taxon>
        <taxon>Acidobacteriota</taxon>
        <taxon>Terriglobia</taxon>
        <taxon>Terriglobales</taxon>
        <taxon>Acidobacteriaceae</taxon>
        <taxon>Tunturiibacter</taxon>
    </lineage>
</organism>
<dbReference type="Proteomes" id="UP000534186">
    <property type="component" value="Unassembled WGS sequence"/>
</dbReference>
<name>A0A7Y9NIB7_9BACT</name>
<accession>A0A7Y9NIB7</accession>
<dbReference type="AlphaFoldDB" id="A0A7Y9NIB7"/>
<gene>
    <name evidence="1" type="ORF">HDF12_000199</name>
</gene>